<sequence length="496" mass="58178">MKFLEDVDFVVDEKIWGHRLYDEQLPHLILLEFLGILASHRDDPLNEVDDKVIYKPQRQLRLRGVLFNNPYINIIASSNRSDEKKWQEWFEEYQKGAYAEEDMTYLKEVFSSFDDFARVVELLRSSSFEINSNKRWSSKFVFPFGPDALYEDLRIDKSETNDRRFFARTGEILYLMLCRAENKNELGELLVKRLLESDLSLNRLVKAIQGDRQEAKLAKEISSLQLPILKHDRFDQLCRDWIHILKQDIPSYDAISYLMFSAGLNMLLYFLERSKEVLSEEKPIRLVCEIISKNRTKIRAISADDYQHNQNLSIRSIAAEIENIQQNEEWMSASSQLYPESEYIRLMQKQFKWPSEDEESSDWSADSLIEKLIDKAQLRHKQHLAKVHSAWSKAIGLSSRRLSRRMRYAPNDHFLKSLVITVVDKRMPFDDFLEVIKNRYGLVVGEAQAQELITSNQVDQEAFSKNSEYLAERLMSLGLVRQLSDGCAFVENPFNI</sequence>
<dbReference type="AlphaFoldDB" id="A0A6G8S3M4"/>
<dbReference type="Proteomes" id="UP000501939">
    <property type="component" value="Chromosome"/>
</dbReference>
<accession>A0A6G8S3M4</accession>
<evidence type="ECO:0000313" key="2">
    <source>
        <dbReference type="Proteomes" id="UP000501939"/>
    </source>
</evidence>
<dbReference type="Pfam" id="PF26611">
    <property type="entry name" value="MAD7"/>
    <property type="match status" value="1"/>
</dbReference>
<protein>
    <submittedName>
        <fullName evidence="1">Uncharacterized protein</fullName>
    </submittedName>
</protein>
<gene>
    <name evidence="1" type="ORF">G8D99_06435</name>
</gene>
<keyword evidence="2" id="KW-1185">Reference proteome</keyword>
<evidence type="ECO:0000313" key="1">
    <source>
        <dbReference type="EMBL" id="QIO08690.1"/>
    </source>
</evidence>
<name>A0A6G8S3M4_9GAMM</name>
<reference evidence="1 2" key="1">
    <citation type="submission" date="2020-03" db="EMBL/GenBank/DDBJ databases">
        <authorList>
            <person name="Zhu W."/>
        </authorList>
    </citation>
    <scope>NUCLEOTIDE SEQUENCE [LARGE SCALE GENOMIC DNA]</scope>
    <source>
        <strain evidence="1 2">185</strain>
    </source>
</reference>
<dbReference type="InterPro" id="IPR058120">
    <property type="entry name" value="MADS7"/>
</dbReference>
<dbReference type="EMBL" id="CP049916">
    <property type="protein sequence ID" value="QIO08690.1"/>
    <property type="molecule type" value="Genomic_DNA"/>
</dbReference>
<organism evidence="1 2">
    <name type="scientific">Acinetobacter lanii</name>
    <dbReference type="NCBI Taxonomy" id="2715163"/>
    <lineage>
        <taxon>Bacteria</taxon>
        <taxon>Pseudomonadati</taxon>
        <taxon>Pseudomonadota</taxon>
        <taxon>Gammaproteobacteria</taxon>
        <taxon>Moraxellales</taxon>
        <taxon>Moraxellaceae</taxon>
        <taxon>Acinetobacter</taxon>
    </lineage>
</organism>
<dbReference type="KEGG" id="alj:G8D99_06435"/>
<proteinExistence type="predicted"/>
<dbReference type="RefSeq" id="WP_166323700.1">
    <property type="nucleotide sequence ID" value="NZ_CP049916.1"/>
</dbReference>